<dbReference type="GeneID" id="85313158"/>
<comment type="caution">
    <text evidence="1">The sequence shown here is derived from an EMBL/GenBank/DDBJ whole genome shotgun (WGS) entry which is preliminary data.</text>
</comment>
<dbReference type="AlphaFoldDB" id="A0AAJ0FNK9"/>
<sequence>MLLPELERLVSSKIIFGLNFAGNDVSIPIAEVEAAEKYMDPNRLLSYELGNEPEFYNVQRPGVWNVKAFVDQQEQWFSKLSPKTEKGFVIWPLLRS</sequence>
<name>A0AAJ0FNK9_9PEZI</name>
<proteinExistence type="predicted"/>
<evidence type="ECO:0000313" key="1">
    <source>
        <dbReference type="EMBL" id="KAK1767265.1"/>
    </source>
</evidence>
<dbReference type="EMBL" id="MU839009">
    <property type="protein sequence ID" value="KAK1767265.1"/>
    <property type="molecule type" value="Genomic_DNA"/>
</dbReference>
<keyword evidence="2" id="KW-1185">Reference proteome</keyword>
<dbReference type="Proteomes" id="UP001244011">
    <property type="component" value="Unassembled WGS sequence"/>
</dbReference>
<evidence type="ECO:0000313" key="2">
    <source>
        <dbReference type="Proteomes" id="UP001244011"/>
    </source>
</evidence>
<organism evidence="1 2">
    <name type="scientific">Phialemonium atrogriseum</name>
    <dbReference type="NCBI Taxonomy" id="1093897"/>
    <lineage>
        <taxon>Eukaryota</taxon>
        <taxon>Fungi</taxon>
        <taxon>Dikarya</taxon>
        <taxon>Ascomycota</taxon>
        <taxon>Pezizomycotina</taxon>
        <taxon>Sordariomycetes</taxon>
        <taxon>Sordariomycetidae</taxon>
        <taxon>Cephalothecales</taxon>
        <taxon>Cephalothecaceae</taxon>
        <taxon>Phialemonium</taxon>
    </lineage>
</organism>
<reference evidence="1" key="1">
    <citation type="submission" date="2023-06" db="EMBL/GenBank/DDBJ databases">
        <title>Genome-scale phylogeny and comparative genomics of the fungal order Sordariales.</title>
        <authorList>
            <consortium name="Lawrence Berkeley National Laboratory"/>
            <person name="Hensen N."/>
            <person name="Bonometti L."/>
            <person name="Westerberg I."/>
            <person name="Brannstrom I.O."/>
            <person name="Guillou S."/>
            <person name="Cros-Aarteil S."/>
            <person name="Calhoun S."/>
            <person name="Haridas S."/>
            <person name="Kuo A."/>
            <person name="Mondo S."/>
            <person name="Pangilinan J."/>
            <person name="Riley R."/>
            <person name="Labutti K."/>
            <person name="Andreopoulos B."/>
            <person name="Lipzen A."/>
            <person name="Chen C."/>
            <person name="Yanf M."/>
            <person name="Daum C."/>
            <person name="Ng V."/>
            <person name="Clum A."/>
            <person name="Steindorff A."/>
            <person name="Ohm R."/>
            <person name="Martin F."/>
            <person name="Silar P."/>
            <person name="Natvig D."/>
            <person name="Lalanne C."/>
            <person name="Gautier V."/>
            <person name="Ament-Velasquez S.L."/>
            <person name="Kruys A."/>
            <person name="Hutchinson M.I."/>
            <person name="Powell A.J."/>
            <person name="Barry K."/>
            <person name="Miller A.N."/>
            <person name="Grigoriev I.V."/>
            <person name="Debuchy R."/>
            <person name="Gladieux P."/>
            <person name="Thoren M.H."/>
            <person name="Johannesson H."/>
        </authorList>
    </citation>
    <scope>NUCLEOTIDE SEQUENCE</scope>
    <source>
        <strain evidence="1">8032-3</strain>
    </source>
</reference>
<protein>
    <submittedName>
        <fullName evidence="1">Uncharacterized protein</fullName>
    </submittedName>
</protein>
<dbReference type="Gene3D" id="3.20.20.80">
    <property type="entry name" value="Glycosidases"/>
    <property type="match status" value="1"/>
</dbReference>
<accession>A0AAJ0FNK9</accession>
<dbReference type="RefSeq" id="XP_060283478.1">
    <property type="nucleotide sequence ID" value="XM_060429971.1"/>
</dbReference>
<gene>
    <name evidence="1" type="ORF">QBC33DRAFT_559390</name>
</gene>